<evidence type="ECO:0000313" key="5">
    <source>
        <dbReference type="Proteomes" id="UP001152798"/>
    </source>
</evidence>
<feature type="transmembrane region" description="Helical" evidence="2">
    <location>
        <begin position="150"/>
        <end position="169"/>
    </location>
</feature>
<feature type="region of interest" description="Disordered" evidence="1">
    <location>
        <begin position="187"/>
        <end position="213"/>
    </location>
</feature>
<gene>
    <name evidence="4" type="ORF">NEZAVI_LOCUS12712</name>
</gene>
<feature type="signal peptide" evidence="3">
    <location>
        <begin position="1"/>
        <end position="18"/>
    </location>
</feature>
<reference evidence="4" key="1">
    <citation type="submission" date="2022-01" db="EMBL/GenBank/DDBJ databases">
        <authorList>
            <person name="King R."/>
        </authorList>
    </citation>
    <scope>NUCLEOTIDE SEQUENCE</scope>
</reference>
<dbReference type="GO" id="GO:0016020">
    <property type="term" value="C:membrane"/>
    <property type="evidence" value="ECO:0007669"/>
    <property type="project" value="TreeGrafter"/>
</dbReference>
<feature type="chain" id="PRO_5040333817" description="Osiris 20" evidence="3">
    <location>
        <begin position="19"/>
        <end position="244"/>
    </location>
</feature>
<name>A0A9P0MTC2_NEZVI</name>
<evidence type="ECO:0000256" key="1">
    <source>
        <dbReference type="SAM" id="MobiDB-lite"/>
    </source>
</evidence>
<sequence>MAIPRLVLLTTVLALASASLDSMLADSLDECLGSGAGTEACLRGRVLDYLGAPRAGGDSALAERVLQILKSHDLRLQLPEALQGATLVFKPGRGLDFDIEFPHENDVTPRGARDMMKQKMLFPLLMLIKLKLKALTPIMLAFVGLKATKALVLSKIAILLVVGFLIVQLCQKLGMAKMSMTPAAMPTMDPTPPPSVYGPPTTQSSYDPNSWEPAPGPYARIYDTSQQMAYSGYTTQPANKYKRI</sequence>
<dbReference type="PANTHER" id="PTHR21879">
    <property type="entry name" value="FI03362P-RELATED-RELATED"/>
    <property type="match status" value="1"/>
</dbReference>
<organism evidence="4 5">
    <name type="scientific">Nezara viridula</name>
    <name type="common">Southern green stink bug</name>
    <name type="synonym">Cimex viridulus</name>
    <dbReference type="NCBI Taxonomy" id="85310"/>
    <lineage>
        <taxon>Eukaryota</taxon>
        <taxon>Metazoa</taxon>
        <taxon>Ecdysozoa</taxon>
        <taxon>Arthropoda</taxon>
        <taxon>Hexapoda</taxon>
        <taxon>Insecta</taxon>
        <taxon>Pterygota</taxon>
        <taxon>Neoptera</taxon>
        <taxon>Paraneoptera</taxon>
        <taxon>Hemiptera</taxon>
        <taxon>Heteroptera</taxon>
        <taxon>Panheteroptera</taxon>
        <taxon>Pentatomomorpha</taxon>
        <taxon>Pentatomoidea</taxon>
        <taxon>Pentatomidae</taxon>
        <taxon>Pentatominae</taxon>
        <taxon>Nezara</taxon>
    </lineage>
</organism>
<evidence type="ECO:0000256" key="3">
    <source>
        <dbReference type="SAM" id="SignalP"/>
    </source>
</evidence>
<keyword evidence="3" id="KW-0732">Signal</keyword>
<protein>
    <recommendedName>
        <fullName evidence="6">Osiris 20</fullName>
    </recommendedName>
</protein>
<dbReference type="Pfam" id="PF07898">
    <property type="entry name" value="DUF1676"/>
    <property type="match status" value="1"/>
</dbReference>
<dbReference type="Proteomes" id="UP001152798">
    <property type="component" value="Chromosome 6"/>
</dbReference>
<keyword evidence="2" id="KW-0812">Transmembrane</keyword>
<dbReference type="OrthoDB" id="6631139at2759"/>
<dbReference type="PANTHER" id="PTHR21879:SF2">
    <property type="entry name" value="OSIRIS 20"/>
    <property type="match status" value="1"/>
</dbReference>
<evidence type="ECO:0000256" key="2">
    <source>
        <dbReference type="SAM" id="Phobius"/>
    </source>
</evidence>
<proteinExistence type="predicted"/>
<keyword evidence="2" id="KW-1133">Transmembrane helix</keyword>
<dbReference type="InterPro" id="IPR012464">
    <property type="entry name" value="DUF1676"/>
</dbReference>
<keyword evidence="2" id="KW-0472">Membrane</keyword>
<accession>A0A9P0MTC2</accession>
<evidence type="ECO:0008006" key="6">
    <source>
        <dbReference type="Google" id="ProtNLM"/>
    </source>
</evidence>
<evidence type="ECO:0000313" key="4">
    <source>
        <dbReference type="EMBL" id="CAH1404274.1"/>
    </source>
</evidence>
<dbReference type="EMBL" id="OV725082">
    <property type="protein sequence ID" value="CAH1404274.1"/>
    <property type="molecule type" value="Genomic_DNA"/>
</dbReference>
<feature type="transmembrane region" description="Helical" evidence="2">
    <location>
        <begin position="120"/>
        <end position="143"/>
    </location>
</feature>
<dbReference type="AlphaFoldDB" id="A0A9P0MTC2"/>
<keyword evidence="5" id="KW-1185">Reference proteome</keyword>